<keyword evidence="7 9" id="KW-0904">Protein phosphatase</keyword>
<dbReference type="InterPro" id="IPR015655">
    <property type="entry name" value="PP2C"/>
</dbReference>
<dbReference type="EC" id="3.1.3.16" evidence="3"/>
<sequence>MSCAVVTISPALGASHSPSIRQPEEAANLPLSGSSLDLPCSTSPLVLTTPKLSPMISVYRPPSPITLPSPRVQCSPRTPSWTSPVSTPSMRSSCLCGGFSICSSCSCTLASASPGELKWRLRDSLDKRGSAASCLSPPEAPSPSPRVGSLTRALNSTPRFQTLIEVPSPKFGSCNNLSYFQSTKFCPRAPTPSHGRTRPGEDDSANKENAGLENIESVIREPEDLRLRGPKNQDEAVLPLQTSVVEPSGKDCAGLNGRPSTPPLKRKRPPKLEIPQSANLVLSMAAHGVDLNEDAINDITFEGAYYGISCKKGRREHLEDTQRAIPDLHGDPSQAFFGVFDGHGGRKAANFAAEHLVHNIIDAMEKSDRSKGYMEAAVRTGYLTTDAEFLQKGVSSGASCVTALMRDGYLVVANAGDCRAVMSRAGLAEALTVDHRAGREDEKKRIEELGGYVDNLTGTWRVQGVLAVSRGIGDLHLKEWISAEPEVQKLRITPDCEFLILASDGLWDAVSNQEAVDFARVVLLAAGLNGGSGSPPVSGTASVAREGIATADDAQAFDQCACKPTDLIIPGGSTVLAAKLGSGESRRSPSAEDSVDISIETVDTGAPDTGIPETPAPAVGPVAACKRLLEIALERGCRDDISIIVVDLQHFCKLSQ</sequence>
<dbReference type="PROSITE" id="PS51746">
    <property type="entry name" value="PPM_2"/>
    <property type="match status" value="1"/>
</dbReference>
<dbReference type="Gene3D" id="3.60.40.10">
    <property type="entry name" value="PPM-type phosphatase domain"/>
    <property type="match status" value="1"/>
</dbReference>
<evidence type="ECO:0000256" key="7">
    <source>
        <dbReference type="ARBA" id="ARBA00022912"/>
    </source>
</evidence>
<feature type="region of interest" description="Disordered" evidence="10">
    <location>
        <begin position="130"/>
        <end position="151"/>
    </location>
</feature>
<evidence type="ECO:0000256" key="2">
    <source>
        <dbReference type="ARBA" id="ARBA00001946"/>
    </source>
</evidence>
<evidence type="ECO:0000259" key="11">
    <source>
        <dbReference type="PROSITE" id="PS51746"/>
    </source>
</evidence>
<keyword evidence="5 9" id="KW-0378">Hydrolase</keyword>
<evidence type="ECO:0000256" key="8">
    <source>
        <dbReference type="ARBA" id="ARBA00023211"/>
    </source>
</evidence>
<keyword evidence="8" id="KW-0464">Manganese</keyword>
<dbReference type="GO" id="GO:0004722">
    <property type="term" value="F:protein serine/threonine phosphatase activity"/>
    <property type="evidence" value="ECO:0007669"/>
    <property type="project" value="UniProtKB-EC"/>
</dbReference>
<dbReference type="InterPro" id="IPR000222">
    <property type="entry name" value="PP2C_BS"/>
</dbReference>
<evidence type="ECO:0000256" key="10">
    <source>
        <dbReference type="SAM" id="MobiDB-lite"/>
    </source>
</evidence>
<name>A0ABD1Y557_9MARC</name>
<gene>
    <name evidence="12" type="ORF">R1flu_002040</name>
</gene>
<dbReference type="SMART" id="SM00332">
    <property type="entry name" value="PP2Cc"/>
    <property type="match status" value="1"/>
</dbReference>
<dbReference type="PANTHER" id="PTHR47992">
    <property type="entry name" value="PROTEIN PHOSPHATASE"/>
    <property type="match status" value="1"/>
</dbReference>
<dbReference type="Proteomes" id="UP001605036">
    <property type="component" value="Unassembled WGS sequence"/>
</dbReference>
<dbReference type="InterPro" id="IPR001932">
    <property type="entry name" value="PPM-type_phosphatase-like_dom"/>
</dbReference>
<feature type="domain" description="PPM-type phosphatase" evidence="11">
    <location>
        <begin position="305"/>
        <end position="648"/>
    </location>
</feature>
<keyword evidence="6" id="KW-0460">Magnesium</keyword>
<dbReference type="AlphaFoldDB" id="A0ABD1Y557"/>
<accession>A0ABD1Y557</accession>
<dbReference type="Pfam" id="PF00481">
    <property type="entry name" value="PP2C"/>
    <property type="match status" value="1"/>
</dbReference>
<protein>
    <recommendedName>
        <fullName evidence="3">protein-serine/threonine phosphatase</fullName>
        <ecNumber evidence="3">3.1.3.16</ecNumber>
    </recommendedName>
</protein>
<proteinExistence type="inferred from homology"/>
<evidence type="ECO:0000256" key="4">
    <source>
        <dbReference type="ARBA" id="ARBA00022723"/>
    </source>
</evidence>
<comment type="cofactor">
    <cofactor evidence="1">
        <name>Mn(2+)</name>
        <dbReference type="ChEBI" id="CHEBI:29035"/>
    </cofactor>
</comment>
<comment type="similarity">
    <text evidence="9">Belongs to the PP2C family.</text>
</comment>
<evidence type="ECO:0000256" key="5">
    <source>
        <dbReference type="ARBA" id="ARBA00022801"/>
    </source>
</evidence>
<evidence type="ECO:0000313" key="13">
    <source>
        <dbReference type="Proteomes" id="UP001605036"/>
    </source>
</evidence>
<comment type="cofactor">
    <cofactor evidence="2">
        <name>Mg(2+)</name>
        <dbReference type="ChEBI" id="CHEBI:18420"/>
    </cofactor>
</comment>
<dbReference type="PROSITE" id="PS01032">
    <property type="entry name" value="PPM_1"/>
    <property type="match status" value="1"/>
</dbReference>
<dbReference type="SUPFAM" id="SSF81606">
    <property type="entry name" value="PP2C-like"/>
    <property type="match status" value="1"/>
</dbReference>
<comment type="caution">
    <text evidence="12">The sequence shown here is derived from an EMBL/GenBank/DDBJ whole genome shotgun (WGS) entry which is preliminary data.</text>
</comment>
<evidence type="ECO:0000256" key="9">
    <source>
        <dbReference type="RuleBase" id="RU003465"/>
    </source>
</evidence>
<evidence type="ECO:0000313" key="12">
    <source>
        <dbReference type="EMBL" id="KAL2621835.1"/>
    </source>
</evidence>
<feature type="region of interest" description="Disordered" evidence="10">
    <location>
        <begin position="188"/>
        <end position="216"/>
    </location>
</feature>
<dbReference type="InterPro" id="IPR036457">
    <property type="entry name" value="PPM-type-like_dom_sf"/>
</dbReference>
<evidence type="ECO:0000256" key="6">
    <source>
        <dbReference type="ARBA" id="ARBA00022842"/>
    </source>
</evidence>
<keyword evidence="4" id="KW-0479">Metal-binding</keyword>
<dbReference type="GO" id="GO:0046872">
    <property type="term" value="F:metal ion binding"/>
    <property type="evidence" value="ECO:0007669"/>
    <property type="project" value="UniProtKB-KW"/>
</dbReference>
<evidence type="ECO:0000256" key="1">
    <source>
        <dbReference type="ARBA" id="ARBA00001936"/>
    </source>
</evidence>
<reference evidence="12 13" key="1">
    <citation type="submission" date="2024-09" db="EMBL/GenBank/DDBJ databases">
        <title>Chromosome-scale assembly of Riccia fluitans.</title>
        <authorList>
            <person name="Paukszto L."/>
            <person name="Sawicki J."/>
            <person name="Karawczyk K."/>
            <person name="Piernik-Szablinska J."/>
            <person name="Szczecinska M."/>
            <person name="Mazdziarz M."/>
        </authorList>
    </citation>
    <scope>NUCLEOTIDE SEQUENCE [LARGE SCALE GENOMIC DNA]</scope>
    <source>
        <strain evidence="12">Rf_01</strain>
        <tissue evidence="12">Aerial parts of the thallus</tissue>
    </source>
</reference>
<feature type="region of interest" description="Disordered" evidence="10">
    <location>
        <begin position="247"/>
        <end position="271"/>
    </location>
</feature>
<organism evidence="12 13">
    <name type="scientific">Riccia fluitans</name>
    <dbReference type="NCBI Taxonomy" id="41844"/>
    <lineage>
        <taxon>Eukaryota</taxon>
        <taxon>Viridiplantae</taxon>
        <taxon>Streptophyta</taxon>
        <taxon>Embryophyta</taxon>
        <taxon>Marchantiophyta</taxon>
        <taxon>Marchantiopsida</taxon>
        <taxon>Marchantiidae</taxon>
        <taxon>Marchantiales</taxon>
        <taxon>Ricciaceae</taxon>
        <taxon>Riccia</taxon>
    </lineage>
</organism>
<dbReference type="EMBL" id="JBHFFA010000006">
    <property type="protein sequence ID" value="KAL2621835.1"/>
    <property type="molecule type" value="Genomic_DNA"/>
</dbReference>
<dbReference type="CDD" id="cd00143">
    <property type="entry name" value="PP2Cc"/>
    <property type="match status" value="1"/>
</dbReference>
<keyword evidence="13" id="KW-1185">Reference proteome</keyword>
<evidence type="ECO:0000256" key="3">
    <source>
        <dbReference type="ARBA" id="ARBA00013081"/>
    </source>
</evidence>